<dbReference type="RefSeq" id="WP_270453137.1">
    <property type="nucleotide sequence ID" value="NZ_JADPIE010000002.1"/>
</dbReference>
<dbReference type="Gene3D" id="6.20.120.50">
    <property type="match status" value="1"/>
</dbReference>
<gene>
    <name evidence="1" type="ORF">I0Q91_04425</name>
</gene>
<protein>
    <submittedName>
        <fullName evidence="1">DUF3006 domain-containing protein</fullName>
    </submittedName>
</protein>
<reference evidence="1" key="1">
    <citation type="submission" date="2020-11" db="EMBL/GenBank/DDBJ databases">
        <title>Halonatronomonas betainensis gen. nov., sp. nov. a novel haloalkaliphilic representative of the family Halanaerobiacae capable of betaine degradation.</title>
        <authorList>
            <person name="Boltyanskaya Y."/>
            <person name="Kevbrin V."/>
            <person name="Detkova E."/>
            <person name="Grouzdev D.S."/>
            <person name="Koziaeva V."/>
            <person name="Zhilina T."/>
        </authorList>
    </citation>
    <scope>NUCLEOTIDE SEQUENCE</scope>
    <source>
        <strain evidence="1">Z-7014</strain>
    </source>
</reference>
<evidence type="ECO:0000313" key="2">
    <source>
        <dbReference type="Proteomes" id="UP000621436"/>
    </source>
</evidence>
<sequence length="70" mass="8236">MKVTVDRIENGIAILLIRPEEKYSFEIPVEYLPEKSNESDILSLEFKKEISETEEAKKRVKNLIEKLKNK</sequence>
<comment type="caution">
    <text evidence="1">The sequence shown here is derived from an EMBL/GenBank/DDBJ whole genome shotgun (WGS) entry which is preliminary data.</text>
</comment>
<evidence type="ECO:0000313" key="1">
    <source>
        <dbReference type="EMBL" id="MBF8436316.1"/>
    </source>
</evidence>
<dbReference type="Proteomes" id="UP000621436">
    <property type="component" value="Unassembled WGS sequence"/>
</dbReference>
<organism evidence="1 2">
    <name type="scientific">Halonatronomonas betaini</name>
    <dbReference type="NCBI Taxonomy" id="2778430"/>
    <lineage>
        <taxon>Bacteria</taxon>
        <taxon>Bacillati</taxon>
        <taxon>Bacillota</taxon>
        <taxon>Clostridia</taxon>
        <taxon>Halanaerobiales</taxon>
        <taxon>Halarsenatibacteraceae</taxon>
        <taxon>Halonatronomonas</taxon>
    </lineage>
</organism>
<dbReference type="InterPro" id="IPR021377">
    <property type="entry name" value="DUF3006"/>
</dbReference>
<dbReference type="Pfam" id="PF11213">
    <property type="entry name" value="DUF3006"/>
    <property type="match status" value="1"/>
</dbReference>
<dbReference type="EMBL" id="JADPIE010000002">
    <property type="protein sequence ID" value="MBF8436316.1"/>
    <property type="molecule type" value="Genomic_DNA"/>
</dbReference>
<proteinExistence type="predicted"/>
<keyword evidence="2" id="KW-1185">Reference proteome</keyword>
<name>A0A931F767_9FIRM</name>
<accession>A0A931F767</accession>
<dbReference type="AlphaFoldDB" id="A0A931F767"/>